<dbReference type="PANTHER" id="PTHR43479:SF11">
    <property type="entry name" value="ACREF_ENVCD OPERON REPRESSOR-RELATED"/>
    <property type="match status" value="1"/>
</dbReference>
<evidence type="ECO:0000256" key="1">
    <source>
        <dbReference type="ARBA" id="ARBA00023125"/>
    </source>
</evidence>
<dbReference type="SUPFAM" id="SSF46689">
    <property type="entry name" value="Homeodomain-like"/>
    <property type="match status" value="1"/>
</dbReference>
<protein>
    <submittedName>
        <fullName evidence="4">TetR family transcriptional regulator</fullName>
    </submittedName>
</protein>
<dbReference type="GO" id="GO:0003677">
    <property type="term" value="F:DNA binding"/>
    <property type="evidence" value="ECO:0007669"/>
    <property type="project" value="UniProtKB-UniRule"/>
</dbReference>
<keyword evidence="5" id="KW-1185">Reference proteome</keyword>
<dbReference type="InterPro" id="IPR009057">
    <property type="entry name" value="Homeodomain-like_sf"/>
</dbReference>
<dbReference type="InterPro" id="IPR001647">
    <property type="entry name" value="HTH_TetR"/>
</dbReference>
<dbReference type="EMBL" id="CP019323">
    <property type="protein sequence ID" value="APX71441.1"/>
    <property type="molecule type" value="Genomic_DNA"/>
</dbReference>
<evidence type="ECO:0000313" key="4">
    <source>
        <dbReference type="EMBL" id="APX71441.1"/>
    </source>
</evidence>
<dbReference type="KEGG" id="lalw:BTM29_02215"/>
<sequence>MAATKHAQLIKQDSKEYLVTALLQLLKHNDLNQITVSQVVKKAGVSRMAFYRNFDTLDDLLISYFEPLITAQFDEVKEKSSKEDKLSKVGEFFVRYADVLKLSIDRGFEYIIQNIFDDNMLEFYEGLKLPVEITATQHKYWVSFMSAGVYSIWRVWLINGEVESLSSMHDLIAKFQNSTMSSLVN</sequence>
<evidence type="ECO:0000259" key="3">
    <source>
        <dbReference type="PROSITE" id="PS50977"/>
    </source>
</evidence>
<dbReference type="PANTHER" id="PTHR43479">
    <property type="entry name" value="ACREF/ENVCD OPERON REPRESSOR-RELATED"/>
    <property type="match status" value="1"/>
</dbReference>
<dbReference type="RefSeq" id="WP_076613945.1">
    <property type="nucleotide sequence ID" value="NZ_CP019323.1"/>
</dbReference>
<dbReference type="PROSITE" id="PS50977">
    <property type="entry name" value="HTH_TETR_2"/>
    <property type="match status" value="1"/>
</dbReference>
<gene>
    <name evidence="4" type="ORF">BTM29_02215</name>
</gene>
<dbReference type="Gene3D" id="1.10.357.10">
    <property type="entry name" value="Tetracycline Repressor, domain 2"/>
    <property type="match status" value="1"/>
</dbReference>
<evidence type="ECO:0000313" key="5">
    <source>
        <dbReference type="Proteomes" id="UP000187499"/>
    </source>
</evidence>
<keyword evidence="1 2" id="KW-0238">DNA-binding</keyword>
<evidence type="ECO:0000256" key="2">
    <source>
        <dbReference type="PROSITE-ProRule" id="PRU00335"/>
    </source>
</evidence>
<dbReference type="Proteomes" id="UP000187499">
    <property type="component" value="Chromosome"/>
</dbReference>
<reference evidence="5" key="1">
    <citation type="submission" date="2016-12" db="EMBL/GenBank/DDBJ databases">
        <authorList>
            <person name="Jung M.Y."/>
            <person name="Lee S.H."/>
        </authorList>
    </citation>
    <scope>NUCLEOTIDE SEQUENCE [LARGE SCALE GENOMIC DNA]</scope>
    <source>
        <strain evidence="5">WiKim39</strain>
    </source>
</reference>
<dbReference type="Pfam" id="PF00440">
    <property type="entry name" value="TetR_N"/>
    <property type="match status" value="1"/>
</dbReference>
<feature type="domain" description="HTH tetR-type" evidence="3">
    <location>
        <begin position="12"/>
        <end position="72"/>
    </location>
</feature>
<accession>A0A1P8Q0U0</accession>
<dbReference type="InterPro" id="IPR050624">
    <property type="entry name" value="HTH-type_Tx_Regulator"/>
</dbReference>
<name>A0A1P8Q0U0_9LACO</name>
<feature type="DNA-binding region" description="H-T-H motif" evidence="2">
    <location>
        <begin position="35"/>
        <end position="54"/>
    </location>
</feature>
<organism evidence="4 5">
    <name type="scientific">Companilactobacillus allii</name>
    <dbReference type="NCBI Taxonomy" id="1847728"/>
    <lineage>
        <taxon>Bacteria</taxon>
        <taxon>Bacillati</taxon>
        <taxon>Bacillota</taxon>
        <taxon>Bacilli</taxon>
        <taxon>Lactobacillales</taxon>
        <taxon>Lactobacillaceae</taxon>
        <taxon>Companilactobacillus</taxon>
    </lineage>
</organism>
<proteinExistence type="predicted"/>
<dbReference type="STRING" id="1847728.BTM29_02215"/>
<dbReference type="OrthoDB" id="9810250at2"/>
<dbReference type="AlphaFoldDB" id="A0A1P8Q0U0"/>